<gene>
    <name evidence="1" type="ORF">POSPLADRAFT_1044100</name>
</gene>
<dbReference type="EMBL" id="KZ110592">
    <property type="protein sequence ID" value="OSX66764.1"/>
    <property type="molecule type" value="Genomic_DNA"/>
</dbReference>
<dbReference type="AlphaFoldDB" id="A0A1X6NDW5"/>
<dbReference type="Proteomes" id="UP000194127">
    <property type="component" value="Unassembled WGS sequence"/>
</dbReference>
<sequence length="420" mass="48364">MSSRAAQHPYGHPIAALPQALRLARCQSQHILQQLVDEVPSEDDVVNQPITRDEERILTLNASVVASLEDLFSWRKKDRTSRTSTLTPTESFRFRRAMYRAWLVSHLYGLGSMPPESDYKLEENAMNDNLEKQRKFLQGYNAFDLLQLRAASCFLTELGSWVAFAEGSIIGSLEVYDFDGLYLFAGPRAILQCYEEITTKPIFRGGYLTDDGLFSKFLMGPLEQILQLRQIGHAGKEYRLCFVDCSPGENDRCAHCQKAYYFLPSIKPGLYLYNETNWDYLKGQELIVANYRHLKGKLGLNEQDRGMGKAARAMDCSSLLRELFNVARDPYRNWSRKEWFCHDCIRNLYEDTLPFWWLERKERDSKRWLDMDMTVIFKSDAQVPRMRANSITFVNLSSSTPTRALSGSIGIARESSGNDW</sequence>
<reference evidence="1 2" key="1">
    <citation type="submission" date="2017-04" db="EMBL/GenBank/DDBJ databases">
        <title>Genome Sequence of the Model Brown-Rot Fungus Postia placenta SB12.</title>
        <authorList>
            <consortium name="DOE Joint Genome Institute"/>
            <person name="Gaskell J."/>
            <person name="Kersten P."/>
            <person name="Larrondo L.F."/>
            <person name="Canessa P."/>
            <person name="Martinez D."/>
            <person name="Hibbett D."/>
            <person name="Schmoll M."/>
            <person name="Kubicek C.P."/>
            <person name="Martinez A.T."/>
            <person name="Yadav J."/>
            <person name="Master E."/>
            <person name="Magnuson J.K."/>
            <person name="James T."/>
            <person name="Yaver D."/>
            <person name="Berka R."/>
            <person name="Labutti K."/>
            <person name="Lipzen A."/>
            <person name="Aerts A."/>
            <person name="Barry K."/>
            <person name="Henrissat B."/>
            <person name="Blanchette R."/>
            <person name="Grigoriev I."/>
            <person name="Cullen D."/>
        </authorList>
    </citation>
    <scope>NUCLEOTIDE SEQUENCE [LARGE SCALE GENOMIC DNA]</scope>
    <source>
        <strain evidence="1 2">MAD-698-R-SB12</strain>
    </source>
</reference>
<dbReference type="RefSeq" id="XP_024343558.1">
    <property type="nucleotide sequence ID" value="XM_024478459.1"/>
</dbReference>
<accession>A0A1X6NDW5</accession>
<dbReference type="OrthoDB" id="2745518at2759"/>
<dbReference type="STRING" id="670580.A0A1X6NDW5"/>
<evidence type="ECO:0000313" key="2">
    <source>
        <dbReference type="Proteomes" id="UP000194127"/>
    </source>
</evidence>
<proteinExistence type="predicted"/>
<organism evidence="1 2">
    <name type="scientific">Postia placenta MAD-698-R-SB12</name>
    <dbReference type="NCBI Taxonomy" id="670580"/>
    <lineage>
        <taxon>Eukaryota</taxon>
        <taxon>Fungi</taxon>
        <taxon>Dikarya</taxon>
        <taxon>Basidiomycota</taxon>
        <taxon>Agaricomycotina</taxon>
        <taxon>Agaricomycetes</taxon>
        <taxon>Polyporales</taxon>
        <taxon>Adustoporiaceae</taxon>
        <taxon>Rhodonia</taxon>
    </lineage>
</organism>
<name>A0A1X6NDW5_9APHY</name>
<dbReference type="GeneID" id="36323409"/>
<keyword evidence="2" id="KW-1185">Reference proteome</keyword>
<protein>
    <submittedName>
        <fullName evidence="1">Uncharacterized protein</fullName>
    </submittedName>
</protein>
<evidence type="ECO:0000313" key="1">
    <source>
        <dbReference type="EMBL" id="OSX66764.1"/>
    </source>
</evidence>